<dbReference type="STRING" id="861299.J421_0263"/>
<dbReference type="AlphaFoldDB" id="W0RBV9"/>
<organism evidence="2 3">
    <name type="scientific">Gemmatirosa kalamazoonensis</name>
    <dbReference type="NCBI Taxonomy" id="861299"/>
    <lineage>
        <taxon>Bacteria</taxon>
        <taxon>Pseudomonadati</taxon>
        <taxon>Gemmatimonadota</taxon>
        <taxon>Gemmatimonadia</taxon>
        <taxon>Gemmatimonadales</taxon>
        <taxon>Gemmatimonadaceae</taxon>
        <taxon>Gemmatirosa</taxon>
    </lineage>
</organism>
<feature type="compositionally biased region" description="Basic and acidic residues" evidence="1">
    <location>
        <begin position="169"/>
        <end position="194"/>
    </location>
</feature>
<feature type="compositionally biased region" description="Basic residues" evidence="1">
    <location>
        <begin position="378"/>
        <end position="387"/>
    </location>
</feature>
<feature type="region of interest" description="Disordered" evidence="1">
    <location>
        <begin position="292"/>
        <end position="387"/>
    </location>
</feature>
<feature type="region of interest" description="Disordered" evidence="1">
    <location>
        <begin position="1"/>
        <end position="25"/>
    </location>
</feature>
<reference evidence="2 3" key="1">
    <citation type="journal article" date="2014" name="Genome Announc.">
        <title>Genome Sequence and Methylome of Soil Bacterium Gemmatirosa kalamazoonensis KBS708T, a Member of the Rarely Cultivated Gemmatimonadetes Phylum.</title>
        <authorList>
            <person name="Debruyn J.M."/>
            <person name="Radosevich M."/>
            <person name="Wommack K.E."/>
            <person name="Polson S.W."/>
            <person name="Hauser L.J."/>
            <person name="Fawaz M.N."/>
            <person name="Korlach J."/>
            <person name="Tsai Y.C."/>
        </authorList>
    </citation>
    <scope>NUCLEOTIDE SEQUENCE [LARGE SCALE GENOMIC DNA]</scope>
    <source>
        <strain evidence="2 3">KBS708</strain>
    </source>
</reference>
<dbReference type="EMBL" id="CP007128">
    <property type="protein sequence ID" value="AHG87800.1"/>
    <property type="molecule type" value="Genomic_DNA"/>
</dbReference>
<dbReference type="KEGG" id="gba:J421_0263"/>
<feature type="compositionally biased region" description="Basic residues" evidence="1">
    <location>
        <begin position="341"/>
        <end position="355"/>
    </location>
</feature>
<dbReference type="InParanoid" id="W0RBV9"/>
<feature type="compositionally biased region" description="Basic residues" evidence="1">
    <location>
        <begin position="307"/>
        <end position="325"/>
    </location>
</feature>
<name>W0RBV9_9BACT</name>
<keyword evidence="3" id="KW-1185">Reference proteome</keyword>
<gene>
    <name evidence="2" type="ORF">J421_0263</name>
</gene>
<accession>W0RBV9</accession>
<evidence type="ECO:0000313" key="3">
    <source>
        <dbReference type="Proteomes" id="UP000019151"/>
    </source>
</evidence>
<protein>
    <submittedName>
        <fullName evidence="2">LigA</fullName>
    </submittedName>
</protein>
<sequence>MRRRAAARARRSAAAAAGAHESRRQRVEVHRRWLGARALRDARRRHGGDPGRRHRHRHRLRGAAARVRRVLSGALRADAPSRWEWARARDLAPPRGAHGRLARRDERGRARLHVHRAAARGGGGERAAPRGRRPSRGAARRAARAPAAGAERLRGGIWRGPRRAGRAVAAREPRRDAAMDHRPGWRRRPGDRGGRGARRARRRQRGRRGVACGARAAGCRRSRVDRGAAAAVALGSDPRRDVARAGPRLRVARAEAVHRRAAHARGVVGRASGRRVAGERWPIVRRARGGRRSRLAARRGALPGGRAAHRARGARRRVRARRHARAQAGRRGARPHDAGARRLRRARRHARRPAARRCPGGGAHREEPDGSGAPVPVAHRRACAAEG</sequence>
<feature type="compositionally biased region" description="Basic residues" evidence="1">
    <location>
        <begin position="129"/>
        <end position="143"/>
    </location>
</feature>
<feature type="region of interest" description="Disordered" evidence="1">
    <location>
        <begin position="116"/>
        <end position="209"/>
    </location>
</feature>
<evidence type="ECO:0000256" key="1">
    <source>
        <dbReference type="SAM" id="MobiDB-lite"/>
    </source>
</evidence>
<feature type="compositionally biased region" description="Basic residues" evidence="1">
    <location>
        <begin position="195"/>
        <end position="208"/>
    </location>
</feature>
<dbReference type="HOGENOM" id="CLU_713212_0_0_0"/>
<feature type="compositionally biased region" description="Basic residues" evidence="1">
    <location>
        <begin position="1"/>
        <end position="11"/>
    </location>
</feature>
<evidence type="ECO:0000313" key="2">
    <source>
        <dbReference type="EMBL" id="AHG87800.1"/>
    </source>
</evidence>
<dbReference type="Proteomes" id="UP000019151">
    <property type="component" value="Chromosome"/>
</dbReference>
<proteinExistence type="predicted"/>